<dbReference type="Proteomes" id="UP000295773">
    <property type="component" value="Unassembled WGS sequence"/>
</dbReference>
<proteinExistence type="predicted"/>
<accession>A0A4R3TJ54</accession>
<dbReference type="InterPro" id="IPR043740">
    <property type="entry name" value="DUF5685"/>
</dbReference>
<keyword evidence="2" id="KW-1185">Reference proteome</keyword>
<comment type="caution">
    <text evidence="1">The sequence shown here is derived from an EMBL/GenBank/DDBJ whole genome shotgun (WGS) entry which is preliminary data.</text>
</comment>
<dbReference type="Pfam" id="PF18937">
    <property type="entry name" value="DUF5685"/>
    <property type="match status" value="1"/>
</dbReference>
<protein>
    <submittedName>
        <fullName evidence="1">Uncharacterized protein</fullName>
    </submittedName>
</protein>
<sequence>MFGYVIVNKPELKIKDFDIYRSFYCGLCQCLKKEFGQLSRFSLNYDMTFLAILLTALYEPPTEEKMKRCMVHPMQKRRMYDNIYLSYAAEMTIVLTYLKCEDNWQDEHSHTSHMYQKVLKHRYESIKQKYPEKVTRIEEALTALGEEEKKGTKDLDLLASYTGRFMAEILCYKEDEWAPTLKTMGDYLGRYIYLLDAYDDLEEDKKKQCFNPLLEEAKKSDFDERMRTILELMISASCEAFEILPVIAYADIIRNVLYSGIWAKYELARKKRTGEEDGRSL</sequence>
<dbReference type="AlphaFoldDB" id="A0A4R3TJ54"/>
<evidence type="ECO:0000313" key="2">
    <source>
        <dbReference type="Proteomes" id="UP000295773"/>
    </source>
</evidence>
<dbReference type="EMBL" id="SMBP01000005">
    <property type="protein sequence ID" value="TCU62202.1"/>
    <property type="molecule type" value="Genomic_DNA"/>
</dbReference>
<organism evidence="1 2">
    <name type="scientific">Longicatena caecimuris</name>
    <dbReference type="NCBI Taxonomy" id="1796635"/>
    <lineage>
        <taxon>Bacteria</taxon>
        <taxon>Bacillati</taxon>
        <taxon>Bacillota</taxon>
        <taxon>Erysipelotrichia</taxon>
        <taxon>Erysipelotrichales</taxon>
        <taxon>Erysipelotrichaceae</taxon>
        <taxon>Longicatena</taxon>
    </lineage>
</organism>
<name>A0A4R3TJ54_9FIRM</name>
<gene>
    <name evidence="1" type="ORF">EDD61_1058</name>
</gene>
<reference evidence="1 2" key="1">
    <citation type="submission" date="2019-03" db="EMBL/GenBank/DDBJ databases">
        <title>Genomic Encyclopedia of Type Strains, Phase IV (KMG-IV): sequencing the most valuable type-strain genomes for metagenomic binning, comparative biology and taxonomic classification.</title>
        <authorList>
            <person name="Goeker M."/>
        </authorList>
    </citation>
    <scope>NUCLEOTIDE SEQUENCE [LARGE SCALE GENOMIC DNA]</scope>
    <source>
        <strain evidence="1 2">DSM 29481</strain>
    </source>
</reference>
<evidence type="ECO:0000313" key="1">
    <source>
        <dbReference type="EMBL" id="TCU62202.1"/>
    </source>
</evidence>
<dbReference type="RefSeq" id="WP_132224146.1">
    <property type="nucleotide sequence ID" value="NZ_JADPGE010000001.1"/>
</dbReference>